<dbReference type="InterPro" id="IPR007016">
    <property type="entry name" value="O-antigen_ligase-rel_domated"/>
</dbReference>
<feature type="transmembrane region" description="Helical" evidence="6">
    <location>
        <begin position="20"/>
        <end position="52"/>
    </location>
</feature>
<dbReference type="AlphaFoldDB" id="A0A7G6SXW7"/>
<evidence type="ECO:0000256" key="3">
    <source>
        <dbReference type="ARBA" id="ARBA00022989"/>
    </source>
</evidence>
<reference evidence="9" key="1">
    <citation type="journal article" date="2020" name="Mol. Plant Microbe">
        <title>Rhizobial microsymbionts of the narrowly endemic Oxytropis species growing in Kamchatka are characterized by significant genetic diversity and possess a set of genes that are associated with T3SS and T6SS secretion systems and can affect the development of symbiosis.</title>
        <authorList>
            <person name="Safronova V."/>
            <person name="Guro P."/>
            <person name="Sazanova A."/>
            <person name="Kuznetsova I."/>
            <person name="Belimov A."/>
            <person name="Yakubov V."/>
            <person name="Chirak E."/>
            <person name="Afonin A."/>
            <person name="Gogolev Y."/>
            <person name="Andronov E."/>
            <person name="Tikhonovich I."/>
        </authorList>
    </citation>
    <scope>NUCLEOTIDE SEQUENCE [LARGE SCALE GENOMIC DNA]</scope>
    <source>
        <strain evidence="9">583</strain>
    </source>
</reference>
<feature type="transmembrane region" description="Helical" evidence="6">
    <location>
        <begin position="93"/>
        <end position="110"/>
    </location>
</feature>
<organism evidence="8 9">
    <name type="scientific">Mesorhizobium huakuii</name>
    <dbReference type="NCBI Taxonomy" id="28104"/>
    <lineage>
        <taxon>Bacteria</taxon>
        <taxon>Pseudomonadati</taxon>
        <taxon>Pseudomonadota</taxon>
        <taxon>Alphaproteobacteria</taxon>
        <taxon>Hyphomicrobiales</taxon>
        <taxon>Phyllobacteriaceae</taxon>
        <taxon>Mesorhizobium</taxon>
    </lineage>
</organism>
<proteinExistence type="predicted"/>
<comment type="subcellular location">
    <subcellularLocation>
        <location evidence="1">Membrane</location>
        <topology evidence="1">Multi-pass membrane protein</topology>
    </subcellularLocation>
</comment>
<dbReference type="PANTHER" id="PTHR37422">
    <property type="entry name" value="TEICHURONIC ACID BIOSYNTHESIS PROTEIN TUAE"/>
    <property type="match status" value="1"/>
</dbReference>
<feature type="transmembrane region" description="Helical" evidence="6">
    <location>
        <begin position="365"/>
        <end position="385"/>
    </location>
</feature>
<dbReference type="EMBL" id="CP050296">
    <property type="protein sequence ID" value="QND59349.1"/>
    <property type="molecule type" value="Genomic_DNA"/>
</dbReference>
<evidence type="ECO:0000259" key="7">
    <source>
        <dbReference type="Pfam" id="PF04932"/>
    </source>
</evidence>
<dbReference type="InterPro" id="IPR051533">
    <property type="entry name" value="WaaL-like"/>
</dbReference>
<feature type="domain" description="O-antigen ligase-related" evidence="7">
    <location>
        <begin position="188"/>
        <end position="340"/>
    </location>
</feature>
<dbReference type="RefSeq" id="WP_183457599.1">
    <property type="nucleotide sequence ID" value="NZ_CP050296.1"/>
</dbReference>
<evidence type="ECO:0000256" key="4">
    <source>
        <dbReference type="ARBA" id="ARBA00023136"/>
    </source>
</evidence>
<name>A0A7G6SXW7_9HYPH</name>
<evidence type="ECO:0000256" key="6">
    <source>
        <dbReference type="SAM" id="Phobius"/>
    </source>
</evidence>
<evidence type="ECO:0000256" key="2">
    <source>
        <dbReference type="ARBA" id="ARBA00022692"/>
    </source>
</evidence>
<feature type="transmembrane region" description="Helical" evidence="6">
    <location>
        <begin position="230"/>
        <end position="249"/>
    </location>
</feature>
<evidence type="ECO:0000256" key="5">
    <source>
        <dbReference type="SAM" id="MobiDB-lite"/>
    </source>
</evidence>
<feature type="transmembrane region" description="Helical" evidence="6">
    <location>
        <begin position="122"/>
        <end position="143"/>
    </location>
</feature>
<dbReference type="Proteomes" id="UP000515465">
    <property type="component" value="Chromosome"/>
</dbReference>
<evidence type="ECO:0000313" key="9">
    <source>
        <dbReference type="Proteomes" id="UP000515465"/>
    </source>
</evidence>
<feature type="transmembrane region" description="Helical" evidence="6">
    <location>
        <begin position="155"/>
        <end position="174"/>
    </location>
</feature>
<keyword evidence="2 6" id="KW-0812">Transmembrane</keyword>
<keyword evidence="8" id="KW-0436">Ligase</keyword>
<sequence>MNRLSSIRPQITPSRINIYFSILCFFFPPVLGSLVSFVFNGGGLWSVLLIALKRRRFNIDRAMMALTIAIYAYCAANIVASIVNNAIVQDAPRLIPLVTFLLFPISYSTWSITQKTTLVRIIVLSSLAACFVALLLAVIQQYWVGMRAKGGAGNAIVFAEVLCLAVMVCVAGALSGIERHRNALICAALGGTIAIIYSGTRIIWLSLLIAGIAVLLINQRRLKGKNAVRLLVLLVAVGAVIAAVGFQTISGRVDFLRSDLDALATHGDYTTPIGLRFAVWDIGLKAFREMPLFGHGVGATQTLIKQGFRDQFGMDAGFSHFHNGFLTALVQAGILGAVTLAAIFVVAARNAALVLRNSADPIERFGATMIVIVVITYLTAGMTGILVGHDILDSMLMVFLVSGTYLASGRQAPLPQDQALAPMTDERELAPMTEDPILSPTMEEQMRPSVTQ</sequence>
<accession>A0A7G6SXW7</accession>
<protein>
    <submittedName>
        <fullName evidence="8">O-antigen ligase family protein</fullName>
    </submittedName>
</protein>
<keyword evidence="4 6" id="KW-0472">Membrane</keyword>
<keyword evidence="3 6" id="KW-1133">Transmembrane helix</keyword>
<dbReference type="GO" id="GO:0016020">
    <property type="term" value="C:membrane"/>
    <property type="evidence" value="ECO:0007669"/>
    <property type="project" value="UniProtKB-SubCell"/>
</dbReference>
<dbReference type="GO" id="GO:0016874">
    <property type="term" value="F:ligase activity"/>
    <property type="evidence" value="ECO:0007669"/>
    <property type="project" value="UniProtKB-KW"/>
</dbReference>
<feature type="transmembrane region" description="Helical" evidence="6">
    <location>
        <begin position="203"/>
        <end position="218"/>
    </location>
</feature>
<feature type="region of interest" description="Disordered" evidence="5">
    <location>
        <begin position="430"/>
        <end position="452"/>
    </location>
</feature>
<evidence type="ECO:0000313" key="8">
    <source>
        <dbReference type="EMBL" id="QND59349.1"/>
    </source>
</evidence>
<dbReference type="Pfam" id="PF04932">
    <property type="entry name" value="Wzy_C"/>
    <property type="match status" value="1"/>
</dbReference>
<feature type="transmembrane region" description="Helical" evidence="6">
    <location>
        <begin position="64"/>
        <end position="87"/>
    </location>
</feature>
<gene>
    <name evidence="8" type="ORF">HB778_24265</name>
</gene>
<dbReference type="PANTHER" id="PTHR37422:SF13">
    <property type="entry name" value="LIPOPOLYSACCHARIDE BIOSYNTHESIS PROTEIN PA4999-RELATED"/>
    <property type="match status" value="1"/>
</dbReference>
<evidence type="ECO:0000256" key="1">
    <source>
        <dbReference type="ARBA" id="ARBA00004141"/>
    </source>
</evidence>
<feature type="transmembrane region" description="Helical" evidence="6">
    <location>
        <begin position="328"/>
        <end position="353"/>
    </location>
</feature>